<feature type="region of interest" description="Disordered" evidence="1">
    <location>
        <begin position="156"/>
        <end position="176"/>
    </location>
</feature>
<dbReference type="Proteomes" id="UP000325081">
    <property type="component" value="Unassembled WGS sequence"/>
</dbReference>
<feature type="region of interest" description="Disordered" evidence="1">
    <location>
        <begin position="64"/>
        <end position="95"/>
    </location>
</feature>
<dbReference type="EMBL" id="BKCP01008371">
    <property type="protein sequence ID" value="GER48871.1"/>
    <property type="molecule type" value="Genomic_DNA"/>
</dbReference>
<keyword evidence="3" id="KW-1185">Reference proteome</keyword>
<evidence type="ECO:0000313" key="3">
    <source>
        <dbReference type="Proteomes" id="UP000325081"/>
    </source>
</evidence>
<protein>
    <submittedName>
        <fullName evidence="2">3-isopropylmalate dehydratase large subunit</fullName>
    </submittedName>
</protein>
<organism evidence="2 3">
    <name type="scientific">Striga asiatica</name>
    <name type="common">Asiatic witchweed</name>
    <name type="synonym">Buchnera asiatica</name>
    <dbReference type="NCBI Taxonomy" id="4170"/>
    <lineage>
        <taxon>Eukaryota</taxon>
        <taxon>Viridiplantae</taxon>
        <taxon>Streptophyta</taxon>
        <taxon>Embryophyta</taxon>
        <taxon>Tracheophyta</taxon>
        <taxon>Spermatophyta</taxon>
        <taxon>Magnoliopsida</taxon>
        <taxon>eudicotyledons</taxon>
        <taxon>Gunneridae</taxon>
        <taxon>Pentapetalae</taxon>
        <taxon>asterids</taxon>
        <taxon>lamiids</taxon>
        <taxon>Lamiales</taxon>
        <taxon>Orobanchaceae</taxon>
        <taxon>Buchnereae</taxon>
        <taxon>Striga</taxon>
    </lineage>
</organism>
<sequence length="406" mass="45781">MVHGPNDPCANVTERIMSRAGFEPASEADEAYELTNYSTPIYYPIRRMFYPISTSIAGRAPYSPRRERLVRKDQERSAVRSSSRSEGAMTSYRTPTYARLKAELKQRQERNSGREAWQRSSLKQEIHFPSLVGDLVPSSQKKDRCRVFFPRYETEETPRPIRHGTPSQSRTCDKRGLPNYASGLTSLGKARTEREQTVKYGLLVQNPLLLDLATLNLFLSNFLKGRPSYYATVASVNRIPLSRSKRARNLARERKACITSTAQIFSIQDRKGGEREMVAKSGYEKEEPASKGCSSCVYLRSFIPGQRAGKALIWFHQLTPLRAEENSLTAWLGVLMRALARLEDVEGSPADSLISELGRKLAYRDFEYQVCALTLFSLSAKRVSTRSSALKGEAKTESYLFASGKV</sequence>
<evidence type="ECO:0000313" key="2">
    <source>
        <dbReference type="EMBL" id="GER48871.1"/>
    </source>
</evidence>
<dbReference type="AlphaFoldDB" id="A0A5A7QY55"/>
<reference evidence="3" key="1">
    <citation type="journal article" date="2019" name="Curr. Biol.">
        <title>Genome Sequence of Striga asiatica Provides Insight into the Evolution of Plant Parasitism.</title>
        <authorList>
            <person name="Yoshida S."/>
            <person name="Kim S."/>
            <person name="Wafula E.K."/>
            <person name="Tanskanen J."/>
            <person name="Kim Y.M."/>
            <person name="Honaas L."/>
            <person name="Yang Z."/>
            <person name="Spallek T."/>
            <person name="Conn C.E."/>
            <person name="Ichihashi Y."/>
            <person name="Cheong K."/>
            <person name="Cui S."/>
            <person name="Der J.P."/>
            <person name="Gundlach H."/>
            <person name="Jiao Y."/>
            <person name="Hori C."/>
            <person name="Ishida J.K."/>
            <person name="Kasahara H."/>
            <person name="Kiba T."/>
            <person name="Kim M.S."/>
            <person name="Koo N."/>
            <person name="Laohavisit A."/>
            <person name="Lee Y.H."/>
            <person name="Lumba S."/>
            <person name="McCourt P."/>
            <person name="Mortimer J.C."/>
            <person name="Mutuku J.M."/>
            <person name="Nomura T."/>
            <person name="Sasaki-Sekimoto Y."/>
            <person name="Seto Y."/>
            <person name="Wang Y."/>
            <person name="Wakatake T."/>
            <person name="Sakakibara H."/>
            <person name="Demura T."/>
            <person name="Yamaguchi S."/>
            <person name="Yoneyama K."/>
            <person name="Manabe R.I."/>
            <person name="Nelson D.C."/>
            <person name="Schulman A.H."/>
            <person name="Timko M.P."/>
            <person name="dePamphilis C.W."/>
            <person name="Choi D."/>
            <person name="Shirasu K."/>
        </authorList>
    </citation>
    <scope>NUCLEOTIDE SEQUENCE [LARGE SCALE GENOMIC DNA]</scope>
    <source>
        <strain evidence="3">cv. UVA1</strain>
    </source>
</reference>
<comment type="caution">
    <text evidence="2">The sequence shown here is derived from an EMBL/GenBank/DDBJ whole genome shotgun (WGS) entry which is preliminary data.</text>
</comment>
<evidence type="ECO:0000256" key="1">
    <source>
        <dbReference type="SAM" id="MobiDB-lite"/>
    </source>
</evidence>
<feature type="compositionally biased region" description="Basic and acidic residues" evidence="1">
    <location>
        <begin position="64"/>
        <end position="78"/>
    </location>
</feature>
<accession>A0A5A7QY55</accession>
<proteinExistence type="predicted"/>
<gene>
    <name evidence="2" type="ORF">STAS_26085</name>
</gene>
<name>A0A5A7QY55_STRAF</name>